<keyword evidence="3" id="KW-1185">Reference proteome</keyword>
<feature type="signal peptide" evidence="1">
    <location>
        <begin position="1"/>
        <end position="19"/>
    </location>
</feature>
<feature type="chain" id="PRO_5047417660" evidence="1">
    <location>
        <begin position="20"/>
        <end position="541"/>
    </location>
</feature>
<dbReference type="InterPro" id="IPR046070">
    <property type="entry name" value="DUF6029"/>
</dbReference>
<gene>
    <name evidence="2" type="ORF">AABB81_09590</name>
</gene>
<evidence type="ECO:0000313" key="3">
    <source>
        <dbReference type="Proteomes" id="UP001474120"/>
    </source>
</evidence>
<dbReference type="Proteomes" id="UP001474120">
    <property type="component" value="Unassembled WGS sequence"/>
</dbReference>
<proteinExistence type="predicted"/>
<accession>A0ABU9L443</accession>
<dbReference type="EMBL" id="JBCDNA010000002">
    <property type="protein sequence ID" value="MEL4456146.1"/>
    <property type="molecule type" value="Genomic_DNA"/>
</dbReference>
<dbReference type="Pfam" id="PF19494">
    <property type="entry name" value="DUF6029"/>
    <property type="match status" value="1"/>
</dbReference>
<evidence type="ECO:0000313" key="2">
    <source>
        <dbReference type="EMBL" id="MEL4456146.1"/>
    </source>
</evidence>
<name>A0ABU9L443_9FLAO</name>
<sequence>MKRLVIIFVLFLAATTASAQFLDDFSAGLESMITYYNDDQKVVNPGETDVRSNNYLRFNYFKSSFSASLQLESYIEEALLGYAPEFNKKLGVSMFSFAYTHNKLELSAGYLFDQFSSGLSFRTWEDRQLGLNNALVGVHLKYKVLRKVNIKGFLGKQKIGFDISKGTLMGLNTEIGLGKEFNMDLGIVSRYETYDSENPTFNEFTNLYSSKLIYSGKKIYGHVEYVYKSKDALVEFGNIIDSRLFSGNALSFNLGYFKSGFGFDATFRRLENMAFYTDRDTYGNIYNQLIVNYLPVLTKQHNAGLSNIYVYQAQTQLNFLTGGKAGEIGQQIDVFYKFSKKNSLAEKYKTVLAFNYASWYGLNTDFDLENRKYTSEFLKYGDRYYRDINLELKNQWTDQWSTSLYWINQFYNMELLEAATGTVNANIVSADIYYTVNGKNEFRIQAEHLWTRDDKKNWVGGLIEYRFLRKFSIYATDQYNYGNDNSLEKIHYYNFGGTYRRGKTKISLNYGRQRGGLICVGGVCRFVPKSNGLSLAMNLYL</sequence>
<keyword evidence="1" id="KW-0732">Signal</keyword>
<comment type="caution">
    <text evidence="2">The sequence shown here is derived from an EMBL/GenBank/DDBJ whole genome shotgun (WGS) entry which is preliminary data.</text>
</comment>
<evidence type="ECO:0000256" key="1">
    <source>
        <dbReference type="SAM" id="SignalP"/>
    </source>
</evidence>
<reference evidence="2 3" key="1">
    <citation type="submission" date="2024-04" db="EMBL/GenBank/DDBJ databases">
        <title>whole genome sequencing of Lutimonas vermicola strain IMCC1616.</title>
        <authorList>
            <person name="Bae S.S."/>
        </authorList>
    </citation>
    <scope>NUCLEOTIDE SEQUENCE [LARGE SCALE GENOMIC DNA]</scope>
    <source>
        <strain evidence="2 3">IMCC1616</strain>
    </source>
</reference>
<protein>
    <submittedName>
        <fullName evidence="2">DUF6029 family protein</fullName>
    </submittedName>
</protein>
<organism evidence="2 3">
    <name type="scientific">Lutimonas vermicola</name>
    <dbReference type="NCBI Taxonomy" id="414288"/>
    <lineage>
        <taxon>Bacteria</taxon>
        <taxon>Pseudomonadati</taxon>
        <taxon>Bacteroidota</taxon>
        <taxon>Flavobacteriia</taxon>
        <taxon>Flavobacteriales</taxon>
        <taxon>Flavobacteriaceae</taxon>
        <taxon>Lutimonas</taxon>
    </lineage>
</organism>
<dbReference type="RefSeq" id="WP_342160199.1">
    <property type="nucleotide sequence ID" value="NZ_JBCDNA010000002.1"/>
</dbReference>